<keyword evidence="2" id="KW-0408">Iron</keyword>
<dbReference type="InterPro" id="IPR037237">
    <property type="entry name" value="IlvD/EDD_N"/>
</dbReference>
<evidence type="ECO:0000259" key="6">
    <source>
        <dbReference type="Pfam" id="PF00920"/>
    </source>
</evidence>
<evidence type="ECO:0000256" key="1">
    <source>
        <dbReference type="ARBA" id="ARBA00006486"/>
    </source>
</evidence>
<feature type="domain" description="Dihydroxy-acid/6-phosphogluconate dehydratase N-terminal" evidence="6">
    <location>
        <begin position="75"/>
        <end position="434"/>
    </location>
</feature>
<evidence type="ECO:0000313" key="9">
    <source>
        <dbReference type="Proteomes" id="UP000054099"/>
    </source>
</evidence>
<dbReference type="Pfam" id="PF00920">
    <property type="entry name" value="ILVD_EDD_N"/>
    <property type="match status" value="1"/>
</dbReference>
<dbReference type="Pfam" id="PF24877">
    <property type="entry name" value="ILV_EDD_C"/>
    <property type="match status" value="1"/>
</dbReference>
<sequence>MVLYPYIENSYNPYRDNVQGKANEPICVAGLLDRAKQILGPTYEGDAPDWTLEEIYNRLHENAPRIAIIGGSPDHPAHIMDFQTSSRAALRIWQNGGVPFYFSTPVMCDGTAQSNQGMSYSLQSRNAVAEMVVNQIEAHSYHGAFVIQGCDKQPLGVVSAMAHLDRIRNYRGEAPFFATFAPAHVLQGGTIPEGLFQELEAVAQKAEQNGADDIAYDLRDAMAYILQCSSNTAFQGVLQRAKEKGFISQAEHDDYEKRLAVNTCDGLGGVCAFNGTGNSSRHLVAGMGLVHPELELLTDPPTQEQINAALDPLAGMINQQAFGASNIMASNIKNAVRIHSASGGSTNLMMHIVAGMLYGGFKFSLHEMDRIHHEVPVPDLFDYSLTQGRDIFALAMQCCSGNSRGMESLFYELLQNGVPMDVDAPTVTGTSWRERLEKEHKVSIEKIAENPVILDKPRRPYSGVDVLSGNFFESAVVKISGMTTLQLDEFDKKAAFVLYYDNEEDANHGLLDAELVDKLRNTKAFTHENLLAAVNQNAPDRYEALKTHSYDVLFDAMVEEGILKLAVVVSGQGPVAFGMPEMFTPMQHINANRKLKRMATLISDGRYSGVTYGAAVGHMTPEAKGDGGILYLQTGDVLFLDFRERTIQFMDETAFQRGQQVFKFEHIRQQRKELAASRMKAISKRQRQVAASNRMTSHTDAAHGVVPLQVFEEADLDYQKDVVSLNLAQH</sequence>
<dbReference type="EMBL" id="LNQN01000007">
    <property type="protein sequence ID" value="KSU80258.1"/>
    <property type="molecule type" value="Genomic_DNA"/>
</dbReference>
<evidence type="ECO:0000259" key="7">
    <source>
        <dbReference type="Pfam" id="PF24877"/>
    </source>
</evidence>
<keyword evidence="2" id="KW-0479">Metal-binding</keyword>
<dbReference type="InterPro" id="IPR056740">
    <property type="entry name" value="ILV_EDD_C"/>
</dbReference>
<dbReference type="OrthoDB" id="9807077at2"/>
<dbReference type="GO" id="GO:0005829">
    <property type="term" value="C:cytosol"/>
    <property type="evidence" value="ECO:0007669"/>
    <property type="project" value="TreeGrafter"/>
</dbReference>
<organism evidence="8 9">
    <name type="scientific">Fictibacillus enclensis</name>
    <dbReference type="NCBI Taxonomy" id="1017270"/>
    <lineage>
        <taxon>Bacteria</taxon>
        <taxon>Bacillati</taxon>
        <taxon>Bacillota</taxon>
        <taxon>Bacilli</taxon>
        <taxon>Bacillales</taxon>
        <taxon>Fictibacillaceae</taxon>
        <taxon>Fictibacillus</taxon>
    </lineage>
</organism>
<keyword evidence="4" id="KW-0456">Lyase</keyword>
<evidence type="ECO:0000313" key="8">
    <source>
        <dbReference type="EMBL" id="KSU80258.1"/>
    </source>
</evidence>
<keyword evidence="9" id="KW-1185">Reference proteome</keyword>
<keyword evidence="5" id="KW-0100">Branched-chain amino acid biosynthesis</keyword>
<dbReference type="RefSeq" id="WP_061975106.1">
    <property type="nucleotide sequence ID" value="NZ_FMAV01000005.1"/>
</dbReference>
<dbReference type="GO" id="GO:0016836">
    <property type="term" value="F:hydro-lyase activity"/>
    <property type="evidence" value="ECO:0007669"/>
    <property type="project" value="TreeGrafter"/>
</dbReference>
<keyword evidence="2" id="KW-0001">2Fe-2S</keyword>
<dbReference type="PANTHER" id="PTHR43661">
    <property type="entry name" value="D-XYLONATE DEHYDRATASE"/>
    <property type="match status" value="1"/>
</dbReference>
<gene>
    <name evidence="8" type="ORF">AS030_20170</name>
</gene>
<dbReference type="AlphaFoldDB" id="A0A0V8IZK0"/>
<dbReference type="PANTHER" id="PTHR43661:SF3">
    <property type="entry name" value="D-XYLONATE DEHYDRATASE YAGF-RELATED"/>
    <property type="match status" value="1"/>
</dbReference>
<name>A0A0V8IZK0_9BACL</name>
<dbReference type="InterPro" id="IPR000581">
    <property type="entry name" value="ILV_EDD_N"/>
</dbReference>
<feature type="domain" description="Dihydroxy-acid/6-phosphogluconate dehydratase C-terminal" evidence="7">
    <location>
        <begin position="555"/>
        <end position="675"/>
    </location>
</feature>
<dbReference type="Proteomes" id="UP000054099">
    <property type="component" value="Unassembled WGS sequence"/>
</dbReference>
<dbReference type="GO" id="GO:0009082">
    <property type="term" value="P:branched-chain amino acid biosynthetic process"/>
    <property type="evidence" value="ECO:0007669"/>
    <property type="project" value="UniProtKB-KW"/>
</dbReference>
<proteinExistence type="inferred from homology"/>
<comment type="caution">
    <text evidence="8">The sequence shown here is derived from an EMBL/GenBank/DDBJ whole genome shotgun (WGS) entry which is preliminary data.</text>
</comment>
<accession>A0A0V8IZK0</accession>
<protein>
    <submittedName>
        <fullName evidence="8">Dihydroxy-acid dehydratase</fullName>
    </submittedName>
</protein>
<dbReference type="SUPFAM" id="SSF52016">
    <property type="entry name" value="LeuD/IlvD-like"/>
    <property type="match status" value="1"/>
</dbReference>
<dbReference type="InterPro" id="IPR042096">
    <property type="entry name" value="Dihydro-acid_dehy_C"/>
</dbReference>
<reference evidence="8 9" key="1">
    <citation type="journal article" date="2014" name="Antonie Van Leeuwenhoek">
        <title>Fictibacillus enclensis sp. nov., isolated from marine sediment.</title>
        <authorList>
            <person name="Dastager S.G."/>
            <person name="Mawlankar R."/>
            <person name="Srinivasan K."/>
            <person name="Tang S.K."/>
            <person name="Lee J.C."/>
            <person name="Ramana V.V."/>
            <person name="Shouche Y.S."/>
        </authorList>
    </citation>
    <scope>NUCLEOTIDE SEQUENCE [LARGE SCALE GENOMIC DNA]</scope>
    <source>
        <strain evidence="8 9">NIO-1003</strain>
    </source>
</reference>
<keyword evidence="5" id="KW-0028">Amino-acid biosynthesis</keyword>
<keyword evidence="3" id="KW-0411">Iron-sulfur</keyword>
<evidence type="ECO:0000256" key="3">
    <source>
        <dbReference type="ARBA" id="ARBA00023014"/>
    </source>
</evidence>
<dbReference type="GO" id="GO:0051537">
    <property type="term" value="F:2 iron, 2 sulfur cluster binding"/>
    <property type="evidence" value="ECO:0007669"/>
    <property type="project" value="UniProtKB-KW"/>
</dbReference>
<evidence type="ECO:0000256" key="2">
    <source>
        <dbReference type="ARBA" id="ARBA00022714"/>
    </source>
</evidence>
<evidence type="ECO:0000256" key="4">
    <source>
        <dbReference type="ARBA" id="ARBA00023239"/>
    </source>
</evidence>
<comment type="similarity">
    <text evidence="1">Belongs to the IlvD/Edd family.</text>
</comment>
<dbReference type="SUPFAM" id="SSF143975">
    <property type="entry name" value="IlvD/EDD N-terminal domain-like"/>
    <property type="match status" value="1"/>
</dbReference>
<dbReference type="Gene3D" id="3.50.30.80">
    <property type="entry name" value="IlvD/EDD C-terminal domain-like"/>
    <property type="match status" value="1"/>
</dbReference>
<evidence type="ECO:0000256" key="5">
    <source>
        <dbReference type="ARBA" id="ARBA00023304"/>
    </source>
</evidence>